<dbReference type="InterPro" id="IPR001547">
    <property type="entry name" value="Glyco_hydro_5"/>
</dbReference>
<dbReference type="Gene3D" id="3.20.20.80">
    <property type="entry name" value="Glycosidases"/>
    <property type="match status" value="1"/>
</dbReference>
<keyword evidence="3" id="KW-0326">Glycosidase</keyword>
<evidence type="ECO:0000313" key="8">
    <source>
        <dbReference type="EMBL" id="RYR17614.1"/>
    </source>
</evidence>
<evidence type="ECO:0000256" key="4">
    <source>
        <dbReference type="SAM" id="SignalP"/>
    </source>
</evidence>
<dbReference type="Pfam" id="PF14577">
    <property type="entry name" value="SEO_C"/>
    <property type="match status" value="1"/>
</dbReference>
<feature type="chain" id="PRO_5019055117" evidence="4">
    <location>
        <begin position="22"/>
        <end position="1226"/>
    </location>
</feature>
<keyword evidence="2" id="KW-0378">Hydrolase</keyword>
<dbReference type="GO" id="GO:0010088">
    <property type="term" value="P:phloem development"/>
    <property type="evidence" value="ECO:0007669"/>
    <property type="project" value="InterPro"/>
</dbReference>
<gene>
    <name evidence="8" type="ORF">Ahy_B03g062315</name>
</gene>
<keyword evidence="4" id="KW-0732">Signal</keyword>
<dbReference type="InterPro" id="IPR035992">
    <property type="entry name" value="Ricin_B-like_lectins"/>
</dbReference>
<feature type="domain" description="Sieve element occlusion N-terminal" evidence="6">
    <location>
        <begin position="537"/>
        <end position="824"/>
    </location>
</feature>
<dbReference type="GO" id="GO:0000272">
    <property type="term" value="P:polysaccharide catabolic process"/>
    <property type="evidence" value="ECO:0007669"/>
    <property type="project" value="InterPro"/>
</dbReference>
<dbReference type="InterPro" id="IPR017853">
    <property type="entry name" value="GH"/>
</dbReference>
<dbReference type="AlphaFoldDB" id="A0A444ZU81"/>
<dbReference type="STRING" id="3818.A0A444ZU81"/>
<dbReference type="Proteomes" id="UP000289738">
    <property type="component" value="Chromosome B03"/>
</dbReference>
<feature type="domain" description="Sieve element occlusion C-terminal" evidence="7">
    <location>
        <begin position="991"/>
        <end position="1225"/>
    </location>
</feature>
<dbReference type="InterPro" id="IPR039299">
    <property type="entry name" value="SEOA"/>
</dbReference>
<comment type="caution">
    <text evidence="8">The sequence shown here is derived from an EMBL/GenBank/DDBJ whole genome shotgun (WGS) entry which is preliminary data.</text>
</comment>
<feature type="domain" description="Glycoside hydrolase family 5" evidence="5">
    <location>
        <begin position="67"/>
        <end position="344"/>
    </location>
</feature>
<proteinExistence type="inferred from homology"/>
<evidence type="ECO:0000256" key="3">
    <source>
        <dbReference type="ARBA" id="ARBA00023295"/>
    </source>
</evidence>
<dbReference type="EMBL" id="SDMP01000013">
    <property type="protein sequence ID" value="RYR17614.1"/>
    <property type="molecule type" value="Genomic_DNA"/>
</dbReference>
<dbReference type="SUPFAM" id="SSF50370">
    <property type="entry name" value="Ricin B-like lectins"/>
    <property type="match status" value="1"/>
</dbReference>
<comment type="similarity">
    <text evidence="1">Belongs to the glycosyl hydrolase 5 (cellulase A) family.</text>
</comment>
<sequence>MGRRRCSTFLVLLLTLQVVKALTEEVPLSTNSRWIVNQQGKRVKLACVNWVSHLEPVVAEGLSKKPVDVISKGIKSMGFNCVRLTWPILLVTNDSLASLTVRQSFQSLGLTDSVAGIQANNPSIIDLNLIQAFQAVVKSLGDNDVMVILDNHITEPGWCCNNNDGNGFFGDKYFNPDLWIQGLTKMATIFNGVTNVVGMSLRNELRGPRQNVNDWYMVKGAESVHAANPNVIVILSGLSFDKDLSFVRNRAVQVSFKGKLVFEAHWYAFTDGQAWVQGNPNQVCGQVSANVITNSAFLLDQGWPLFFSEFGLDLRGTNLNDNRYITCFMALAADLDFDWAYWTLVGSYYFRQGVAGMEEFYGLLTWDWANVRNTTFLQRISSLQLPFRGPGITQGNPYKVIYHPLTGLCVTRKSIQDPLRLGPCSNSDGWKYTPQKILNVMGTYYCLQADQEGNPAKLSIICSASNSKWEMISDSKLHLSSNLTDGSKVCLDIDSNNNIVTNACKCLSTDHTCDPGSQWFKLVDTGRKLQSHFFSASDDSTMTKQIRATHAPVDDERIDVRPLLNVVQHIFNSAASIIPGIVQGKPAKLDGLMDSFQQSELTDMLDITSHTINKVSCEISCKCLSGGDAHATTMGILSMLSRYSWEAKVVIALAAFGTNFGKFWLLAQVHATNPLARSVAMLKHIHETLEQVNELGPKFEAISHLLKAMLDVTNYIMQFHELPSQYIDPEAPETLAASNLIPSAVYWTIRSIIACATQILGIIGLSQGFMSSTIETWELSSLAHKLSNINSHLLKQLDLCRQHLDDNKQREAFETLQILFQTSHPDNMKILKALIYNKDDMLPLFDGSTKQRVSIEVLRKKIVLLYITDLHHISDQEIMIIDQMYQESRQESSRFESQYELVWIPIVDKGTPWTEEKQNKFVKLQSMMTWYSLYDPSMLEPATIRYIKEVWLFNNAKPIIVVLDQQGKVVNLNAIHMMWIWGSLAYPFSSSREEALWKQESWRLELLADTIHPSLYDWIAQGTYICLYGGDDIEWIRKFTRKARSLAETLKLPLEMIYVGRSNPGEKVRKINTVIEEEKLSNTLPDPGLTLIWFFWVRLESMWHSKLQQEKKVENDEIMHEIMRILGFDSSEQGWVVMSRGTETMMAKGKGDTFLNCLNDYDQWKDKAEEKGVLPAMDDYIQGLQTPHHCNRLILPGTNGRIPDKVVCVECGRPMEKFYMYRCCTD</sequence>
<dbReference type="GO" id="GO:0004553">
    <property type="term" value="F:hydrolase activity, hydrolyzing O-glycosyl compounds"/>
    <property type="evidence" value="ECO:0007669"/>
    <property type="project" value="InterPro"/>
</dbReference>
<protein>
    <submittedName>
        <fullName evidence="8">Uncharacterized protein</fullName>
    </submittedName>
</protein>
<keyword evidence="9" id="KW-1185">Reference proteome</keyword>
<reference evidence="8 9" key="1">
    <citation type="submission" date="2019-01" db="EMBL/GenBank/DDBJ databases">
        <title>Sequencing of cultivated peanut Arachis hypogaea provides insights into genome evolution and oil improvement.</title>
        <authorList>
            <person name="Chen X."/>
        </authorList>
    </citation>
    <scope>NUCLEOTIDE SEQUENCE [LARGE SCALE GENOMIC DNA]</scope>
    <source>
        <strain evidence="9">cv. Fuhuasheng</strain>
        <tissue evidence="8">Leaves</tissue>
    </source>
</reference>
<evidence type="ECO:0000259" key="5">
    <source>
        <dbReference type="Pfam" id="PF00150"/>
    </source>
</evidence>
<organism evidence="8 9">
    <name type="scientific">Arachis hypogaea</name>
    <name type="common">Peanut</name>
    <dbReference type="NCBI Taxonomy" id="3818"/>
    <lineage>
        <taxon>Eukaryota</taxon>
        <taxon>Viridiplantae</taxon>
        <taxon>Streptophyta</taxon>
        <taxon>Embryophyta</taxon>
        <taxon>Tracheophyta</taxon>
        <taxon>Spermatophyta</taxon>
        <taxon>Magnoliopsida</taxon>
        <taxon>eudicotyledons</taxon>
        <taxon>Gunneridae</taxon>
        <taxon>Pentapetalae</taxon>
        <taxon>rosids</taxon>
        <taxon>fabids</taxon>
        <taxon>Fabales</taxon>
        <taxon>Fabaceae</taxon>
        <taxon>Papilionoideae</taxon>
        <taxon>50 kb inversion clade</taxon>
        <taxon>dalbergioids sensu lato</taxon>
        <taxon>Dalbergieae</taxon>
        <taxon>Pterocarpus clade</taxon>
        <taxon>Arachis</taxon>
    </lineage>
</organism>
<dbReference type="InterPro" id="IPR027942">
    <property type="entry name" value="SEO_N"/>
</dbReference>
<evidence type="ECO:0000313" key="9">
    <source>
        <dbReference type="Proteomes" id="UP000289738"/>
    </source>
</evidence>
<evidence type="ECO:0000259" key="7">
    <source>
        <dbReference type="Pfam" id="PF14577"/>
    </source>
</evidence>
<evidence type="ECO:0000259" key="6">
    <source>
        <dbReference type="Pfam" id="PF14576"/>
    </source>
</evidence>
<dbReference type="PANTHER" id="PTHR33232:SF10">
    <property type="entry name" value="SIEVE ELEMENT OCCLUSION-RELATED"/>
    <property type="match status" value="1"/>
</dbReference>
<dbReference type="SUPFAM" id="SSF51445">
    <property type="entry name" value="(Trans)glycosidases"/>
    <property type="match status" value="1"/>
</dbReference>
<dbReference type="InterPro" id="IPR027944">
    <property type="entry name" value="SEO_C"/>
</dbReference>
<evidence type="ECO:0000256" key="2">
    <source>
        <dbReference type="ARBA" id="ARBA00022801"/>
    </source>
</evidence>
<dbReference type="PANTHER" id="PTHR33232">
    <property type="entry name" value="PROTEIN SIEVE ELEMENT OCCLUSION B-LIKE"/>
    <property type="match status" value="1"/>
</dbReference>
<feature type="signal peptide" evidence="4">
    <location>
        <begin position="1"/>
        <end position="21"/>
    </location>
</feature>
<dbReference type="Pfam" id="PF14576">
    <property type="entry name" value="SEO_N"/>
    <property type="match status" value="1"/>
</dbReference>
<evidence type="ECO:0000256" key="1">
    <source>
        <dbReference type="ARBA" id="ARBA00005641"/>
    </source>
</evidence>
<name>A0A444ZU81_ARAHY</name>
<dbReference type="Pfam" id="PF00150">
    <property type="entry name" value="Cellulase"/>
    <property type="match status" value="1"/>
</dbReference>
<accession>A0A444ZU81</accession>